<organism evidence="1 2">
    <name type="scientific">Desulfosporosinus orientis (strain ATCC 19365 / DSM 765 / NCIMB 8382 / VKM B-1628 / Singapore I)</name>
    <name type="common">Desulfotomaculum orientis</name>
    <dbReference type="NCBI Taxonomy" id="768706"/>
    <lineage>
        <taxon>Bacteria</taxon>
        <taxon>Bacillati</taxon>
        <taxon>Bacillota</taxon>
        <taxon>Clostridia</taxon>
        <taxon>Eubacteriales</taxon>
        <taxon>Desulfitobacteriaceae</taxon>
        <taxon>Desulfosporosinus</taxon>
    </lineage>
</organism>
<dbReference type="KEGG" id="dor:Desor_5587"/>
<dbReference type="PATRIC" id="fig|768706.3.peg.5693"/>
<name>G7WI36_DESOD</name>
<reference evidence="2" key="1">
    <citation type="submission" date="2011-11" db="EMBL/GenBank/DDBJ databases">
        <title>Complete sequence of Desulfosporosinus orientis DSM 765.</title>
        <authorList>
            <person name="Lucas S."/>
            <person name="Han J."/>
            <person name="Lapidus A."/>
            <person name="Cheng J.-F."/>
            <person name="Goodwin L."/>
            <person name="Pitluck S."/>
            <person name="Peters L."/>
            <person name="Ovchinnikova G."/>
            <person name="Teshima H."/>
            <person name="Detter J.C."/>
            <person name="Han C."/>
            <person name="Tapia R."/>
            <person name="Land M."/>
            <person name="Hauser L."/>
            <person name="Kyrpides N."/>
            <person name="Ivanova N."/>
            <person name="Pagani I."/>
            <person name="Pester M."/>
            <person name="Spring S."/>
            <person name="Ollivier B."/>
            <person name="Rattei T."/>
            <person name="Klenk H.-P."/>
            <person name="Wagner M."/>
            <person name="Loy A."/>
            <person name="Woyke T."/>
        </authorList>
    </citation>
    <scope>NUCLEOTIDE SEQUENCE [LARGE SCALE GENOMIC DNA]</scope>
    <source>
        <strain evidence="2">ATCC 19365 / DSM 765 / NCIMB 8382 / VKM B-1628</strain>
    </source>
</reference>
<protein>
    <submittedName>
        <fullName evidence="1">Uncharacterized protein</fullName>
    </submittedName>
</protein>
<evidence type="ECO:0000313" key="2">
    <source>
        <dbReference type="Proteomes" id="UP000006346"/>
    </source>
</evidence>
<accession>G7WI36</accession>
<dbReference type="eggNOG" id="ENOG50342A7">
    <property type="taxonomic scope" value="Bacteria"/>
</dbReference>
<keyword evidence="2" id="KW-1185">Reference proteome</keyword>
<gene>
    <name evidence="1" type="ordered locus">Desor_5587</name>
</gene>
<proteinExistence type="predicted"/>
<reference evidence="1 2" key="2">
    <citation type="journal article" date="2012" name="J. Bacteriol.">
        <title>Complete genome sequences of Desulfosporosinus orientis DSM765T, Desulfosporosinus youngiae DSM17734T, Desulfosporosinus meridiei DSM13257T, and Desulfosporosinus acidiphilus DSM22704T.</title>
        <authorList>
            <person name="Pester M."/>
            <person name="Brambilla E."/>
            <person name="Alazard D."/>
            <person name="Rattei T."/>
            <person name="Weinmaier T."/>
            <person name="Han J."/>
            <person name="Lucas S."/>
            <person name="Lapidus A."/>
            <person name="Cheng J.F."/>
            <person name="Goodwin L."/>
            <person name="Pitluck S."/>
            <person name="Peters L."/>
            <person name="Ovchinnikova G."/>
            <person name="Teshima H."/>
            <person name="Detter J.C."/>
            <person name="Han C.S."/>
            <person name="Tapia R."/>
            <person name="Land M.L."/>
            <person name="Hauser L."/>
            <person name="Kyrpides N.C."/>
            <person name="Ivanova N.N."/>
            <person name="Pagani I."/>
            <person name="Huntmann M."/>
            <person name="Wei C.L."/>
            <person name="Davenport K.W."/>
            <person name="Daligault H."/>
            <person name="Chain P.S."/>
            <person name="Chen A."/>
            <person name="Mavromatis K."/>
            <person name="Markowitz V."/>
            <person name="Szeto E."/>
            <person name="Mikhailova N."/>
            <person name="Pati A."/>
            <person name="Wagner M."/>
            <person name="Woyke T."/>
            <person name="Ollivier B."/>
            <person name="Klenk H.P."/>
            <person name="Spring S."/>
            <person name="Loy A."/>
        </authorList>
    </citation>
    <scope>NUCLEOTIDE SEQUENCE [LARGE SCALE GENOMIC DNA]</scope>
    <source>
        <strain evidence="2">ATCC 19365 / DSM 765 / NCIMB 8382 / VKM B-1628</strain>
    </source>
</reference>
<dbReference type="STRING" id="768706.Desor_5587"/>
<dbReference type="Proteomes" id="UP000006346">
    <property type="component" value="Chromosome"/>
</dbReference>
<dbReference type="RefSeq" id="WP_014187758.1">
    <property type="nucleotide sequence ID" value="NC_016584.1"/>
</dbReference>
<dbReference type="HOGENOM" id="CLU_1765073_0_0_9"/>
<dbReference type="AlphaFoldDB" id="G7WI36"/>
<sequence length="147" mass="17234">MSLQELFDEFGCTVLNYTNNKIVVDYFYSEESYKNFLHGMNCRAGMGLHDADEKMVFNRVDDNKLVIVQNDGVETARYRYLPIFKATMEYKDKNSDDKKVNKTLTFRIRKNEFDGSINFIDTDKNSMDFNNVQAVKHTYMKSMALIN</sequence>
<dbReference type="EMBL" id="CP003108">
    <property type="protein sequence ID" value="AET70959.1"/>
    <property type="molecule type" value="Genomic_DNA"/>
</dbReference>
<evidence type="ECO:0000313" key="1">
    <source>
        <dbReference type="EMBL" id="AET70959.1"/>
    </source>
</evidence>